<dbReference type="PANTHER" id="PTHR11956:SF5">
    <property type="entry name" value="ARGININE--TRNA LIGASE, CYTOPLASMIC"/>
    <property type="match status" value="1"/>
</dbReference>
<comment type="subcellular location">
    <subcellularLocation>
        <location evidence="1 11">Cytoplasm</location>
    </subcellularLocation>
</comment>
<dbReference type="PATRIC" id="fig|1208919.3.peg.8"/>
<dbReference type="InterPro" id="IPR001412">
    <property type="entry name" value="aa-tRNA-synth_I_CS"/>
</dbReference>
<dbReference type="InterPro" id="IPR036695">
    <property type="entry name" value="Arg-tRNA-synth_N_sf"/>
</dbReference>
<keyword evidence="5 11" id="KW-0436">Ligase</keyword>
<sequence>MLPKQKNQLAKIIKSAINNLNYDIKTDIILEKPKIKSYGDISSNIAMRLAKTLNKKPIDLAKDIVNQLNNNPDIKNIIKNIEIANPGFINFYLNDKSIVEVINEIEETKDKYGHSQNKLKNKQILVEFVSANPTGPLHVGHARQAAIGDTICRIYKAMGWDVLSEFYYNDAGNQINNLALSVQARANNIDLNDPEYNDTDLYRGEYIIDIAKAFINKESIITVDGLKIYATGNINCLDDIKNFAVAYIRKEQDLDLKSFNLIFDSYYLESSLYTSGKVNQIVEDLINSGYTYEHDGALWLKTTSLNTGDDKDRVMRKSVDGSYTYFVPDVAYHKTKWDRGFHKAINIQGSDHHGTVARVRAGLQALSKDIPQDYPEYVLHKMVKIIRNGEEIKISKRSGTYVTMRDLINWVGCDAARYFLIQRRADTEFIFDLDLAVSQGEDNPIYYIQYAYARLYSIQRKANISKELIINSNIMLLNQISEINLMRRLAEFPGIIQQAAEELAPHYIAFWLRECAADCHTWYNSEHVIVEQIDLKLARLRLLNATLQVLENGLSLLGISALKEM</sequence>
<accession>M1M2N4</accession>
<protein>
    <recommendedName>
        <fullName evidence="11">Arginine--tRNA ligase</fullName>
        <ecNumber evidence="11">6.1.1.19</ecNumber>
    </recommendedName>
    <alternativeName>
        <fullName evidence="11">Arginyl-tRNA synthetase</fullName>
        <shortName evidence="11">ArgRS</shortName>
    </alternativeName>
</protein>
<evidence type="ECO:0000256" key="5">
    <source>
        <dbReference type="ARBA" id="ARBA00022598"/>
    </source>
</evidence>
<dbReference type="CDD" id="cd00671">
    <property type="entry name" value="ArgRS_core"/>
    <property type="match status" value="1"/>
</dbReference>
<dbReference type="GO" id="GO:0006420">
    <property type="term" value="P:arginyl-tRNA aminoacylation"/>
    <property type="evidence" value="ECO:0007669"/>
    <property type="project" value="UniProtKB-UniRule"/>
</dbReference>
<evidence type="ECO:0000256" key="6">
    <source>
        <dbReference type="ARBA" id="ARBA00022741"/>
    </source>
</evidence>
<dbReference type="Pfam" id="PF03485">
    <property type="entry name" value="Arg_tRNA_synt_N"/>
    <property type="match status" value="1"/>
</dbReference>
<evidence type="ECO:0000256" key="11">
    <source>
        <dbReference type="HAMAP-Rule" id="MF_00123"/>
    </source>
</evidence>
<keyword evidence="4 11" id="KW-0963">Cytoplasm</keyword>
<evidence type="ECO:0000313" key="16">
    <source>
        <dbReference type="Proteomes" id="UP000011547"/>
    </source>
</evidence>
<evidence type="ECO:0000256" key="3">
    <source>
        <dbReference type="ARBA" id="ARBA00011245"/>
    </source>
</evidence>
<dbReference type="PANTHER" id="PTHR11956">
    <property type="entry name" value="ARGINYL-TRNA SYNTHETASE"/>
    <property type="match status" value="1"/>
</dbReference>
<evidence type="ECO:0000256" key="10">
    <source>
        <dbReference type="ARBA" id="ARBA00049339"/>
    </source>
</evidence>
<keyword evidence="16" id="KW-1185">Reference proteome</keyword>
<reference evidence="15 16" key="1">
    <citation type="journal article" date="2013" name="Genome Biol. Evol.">
        <title>Genome evolution and phylogenomic analysis of candidatus kinetoplastibacterium, the betaproteobacterial endosymbionts of strigomonas and angomonas.</title>
        <authorList>
            <person name="Alves J.M."/>
            <person name="Serrano M.G."/>
            <person name="Maia da Silva F."/>
            <person name="Voegtly L.J."/>
            <person name="Matveyev A.V."/>
            <person name="Teixeira M.M."/>
            <person name="Camargo E.P."/>
            <person name="Buck G.A."/>
        </authorList>
    </citation>
    <scope>NUCLEOTIDE SEQUENCE [LARGE SCALE GENOMIC DNA]</scope>
    <source>
        <strain evidence="15 16">TCC079E</strain>
    </source>
</reference>
<proteinExistence type="inferred from homology"/>
<dbReference type="InterPro" id="IPR009080">
    <property type="entry name" value="tRNAsynth_Ia_anticodon-bd"/>
</dbReference>
<dbReference type="HAMAP" id="MF_00123">
    <property type="entry name" value="Arg_tRNA_synth"/>
    <property type="match status" value="1"/>
</dbReference>
<organism evidence="15 16">
    <name type="scientific">Candidatus Kinetoplastidibacterium desouzai TCC079E</name>
    <dbReference type="NCBI Taxonomy" id="1208919"/>
    <lineage>
        <taxon>Bacteria</taxon>
        <taxon>Pseudomonadati</taxon>
        <taxon>Pseudomonadota</taxon>
        <taxon>Betaproteobacteria</taxon>
        <taxon>Candidatus Kinetoplastidibacterium</taxon>
    </lineage>
</organism>
<name>M1M2N4_9PROT</name>
<dbReference type="EMBL" id="CP003803">
    <property type="protein sequence ID" value="AGF46570.1"/>
    <property type="molecule type" value="Genomic_DNA"/>
</dbReference>
<feature type="domain" description="Arginyl tRNA synthetase N-terminal" evidence="14">
    <location>
        <begin position="7"/>
        <end position="93"/>
    </location>
</feature>
<dbReference type="Pfam" id="PF00750">
    <property type="entry name" value="tRNA-synt_1d"/>
    <property type="match status" value="1"/>
</dbReference>
<dbReference type="OrthoDB" id="9803211at2"/>
<dbReference type="PRINTS" id="PR01038">
    <property type="entry name" value="TRNASYNTHARG"/>
</dbReference>
<dbReference type="Gene3D" id="3.30.1360.70">
    <property type="entry name" value="Arginyl tRNA synthetase N-terminal domain"/>
    <property type="match status" value="1"/>
</dbReference>
<dbReference type="SUPFAM" id="SSF47323">
    <property type="entry name" value="Anticodon-binding domain of a subclass of class I aminoacyl-tRNA synthetases"/>
    <property type="match status" value="1"/>
</dbReference>
<dbReference type="SMART" id="SM01016">
    <property type="entry name" value="Arg_tRNA_synt_N"/>
    <property type="match status" value="1"/>
</dbReference>
<dbReference type="FunFam" id="3.40.50.620:FF:000062">
    <property type="entry name" value="Arginine--tRNA ligase"/>
    <property type="match status" value="1"/>
</dbReference>
<dbReference type="HOGENOM" id="CLU_006406_0_1_4"/>
<keyword evidence="6 11" id="KW-0547">Nucleotide-binding</keyword>
<dbReference type="Gene3D" id="3.40.50.620">
    <property type="entry name" value="HUPs"/>
    <property type="match status" value="1"/>
</dbReference>
<comment type="catalytic activity">
    <reaction evidence="10 11">
        <text>tRNA(Arg) + L-arginine + ATP = L-arginyl-tRNA(Arg) + AMP + diphosphate</text>
        <dbReference type="Rhea" id="RHEA:20301"/>
        <dbReference type="Rhea" id="RHEA-COMP:9658"/>
        <dbReference type="Rhea" id="RHEA-COMP:9673"/>
        <dbReference type="ChEBI" id="CHEBI:30616"/>
        <dbReference type="ChEBI" id="CHEBI:32682"/>
        <dbReference type="ChEBI" id="CHEBI:33019"/>
        <dbReference type="ChEBI" id="CHEBI:78442"/>
        <dbReference type="ChEBI" id="CHEBI:78513"/>
        <dbReference type="ChEBI" id="CHEBI:456215"/>
        <dbReference type="EC" id="6.1.1.19"/>
    </reaction>
</comment>
<dbReference type="GO" id="GO:0005524">
    <property type="term" value="F:ATP binding"/>
    <property type="evidence" value="ECO:0007669"/>
    <property type="project" value="UniProtKB-UniRule"/>
</dbReference>
<keyword evidence="9 11" id="KW-0030">Aminoacyl-tRNA synthetase</keyword>
<keyword evidence="7 11" id="KW-0067">ATP-binding</keyword>
<evidence type="ECO:0000256" key="4">
    <source>
        <dbReference type="ARBA" id="ARBA00022490"/>
    </source>
</evidence>
<dbReference type="NCBIfam" id="TIGR00456">
    <property type="entry name" value="argS"/>
    <property type="match status" value="1"/>
</dbReference>
<dbReference type="InterPro" id="IPR035684">
    <property type="entry name" value="ArgRS_core"/>
</dbReference>
<dbReference type="Pfam" id="PF05746">
    <property type="entry name" value="DALR_1"/>
    <property type="match status" value="1"/>
</dbReference>
<dbReference type="FunFam" id="1.10.730.10:FF:000006">
    <property type="entry name" value="Arginyl-tRNA synthetase 2, mitochondrial"/>
    <property type="match status" value="1"/>
</dbReference>
<dbReference type="InterPro" id="IPR014729">
    <property type="entry name" value="Rossmann-like_a/b/a_fold"/>
</dbReference>
<dbReference type="eggNOG" id="COG0018">
    <property type="taxonomic scope" value="Bacteria"/>
</dbReference>
<dbReference type="Gene3D" id="1.10.730.10">
    <property type="entry name" value="Isoleucyl-tRNA Synthetase, Domain 1"/>
    <property type="match status" value="1"/>
</dbReference>
<dbReference type="SUPFAM" id="SSF52374">
    <property type="entry name" value="Nucleotidylyl transferase"/>
    <property type="match status" value="1"/>
</dbReference>
<evidence type="ECO:0000313" key="15">
    <source>
        <dbReference type="EMBL" id="AGF46570.1"/>
    </source>
</evidence>
<dbReference type="STRING" id="1208919.CDSE_0214"/>
<evidence type="ECO:0000259" key="14">
    <source>
        <dbReference type="SMART" id="SM01016"/>
    </source>
</evidence>
<dbReference type="SUPFAM" id="SSF55190">
    <property type="entry name" value="Arginyl-tRNA synthetase (ArgRS), N-terminal 'additional' domain"/>
    <property type="match status" value="1"/>
</dbReference>
<evidence type="ECO:0000256" key="7">
    <source>
        <dbReference type="ARBA" id="ARBA00022840"/>
    </source>
</evidence>
<dbReference type="AlphaFoldDB" id="M1M2N4"/>
<dbReference type="Proteomes" id="UP000011547">
    <property type="component" value="Chromosome"/>
</dbReference>
<evidence type="ECO:0000256" key="9">
    <source>
        <dbReference type="ARBA" id="ARBA00023146"/>
    </source>
</evidence>
<dbReference type="RefSeq" id="WP_015395981.1">
    <property type="nucleotide sequence ID" value="NC_020294.1"/>
</dbReference>
<dbReference type="KEGG" id="kde:CDSE_0214"/>
<evidence type="ECO:0000256" key="8">
    <source>
        <dbReference type="ARBA" id="ARBA00022917"/>
    </source>
</evidence>
<dbReference type="InterPro" id="IPR001278">
    <property type="entry name" value="Arg-tRNA-ligase"/>
</dbReference>
<evidence type="ECO:0000256" key="2">
    <source>
        <dbReference type="ARBA" id="ARBA00005594"/>
    </source>
</evidence>
<feature type="domain" description="DALR anticodon binding" evidence="13">
    <location>
        <begin position="448"/>
        <end position="565"/>
    </location>
</feature>
<keyword evidence="8 11" id="KW-0648">Protein biosynthesis</keyword>
<dbReference type="GO" id="GO:0004814">
    <property type="term" value="F:arginine-tRNA ligase activity"/>
    <property type="evidence" value="ECO:0007669"/>
    <property type="project" value="UniProtKB-UniRule"/>
</dbReference>
<dbReference type="PROSITE" id="PS00178">
    <property type="entry name" value="AA_TRNA_LIGASE_I"/>
    <property type="match status" value="1"/>
</dbReference>
<gene>
    <name evidence="11" type="primary">argS</name>
    <name evidence="15" type="ORF">CDSE_0214</name>
</gene>
<dbReference type="InterPro" id="IPR005148">
    <property type="entry name" value="Arg-tRNA-synth_N"/>
</dbReference>
<evidence type="ECO:0000256" key="1">
    <source>
        <dbReference type="ARBA" id="ARBA00004496"/>
    </source>
</evidence>
<comment type="similarity">
    <text evidence="2 11 12">Belongs to the class-I aminoacyl-tRNA synthetase family.</text>
</comment>
<dbReference type="EC" id="6.1.1.19" evidence="11"/>
<evidence type="ECO:0000256" key="12">
    <source>
        <dbReference type="RuleBase" id="RU363038"/>
    </source>
</evidence>
<evidence type="ECO:0000259" key="13">
    <source>
        <dbReference type="SMART" id="SM00836"/>
    </source>
</evidence>
<comment type="subunit">
    <text evidence="3 11">Monomer.</text>
</comment>
<dbReference type="GO" id="GO:0005737">
    <property type="term" value="C:cytoplasm"/>
    <property type="evidence" value="ECO:0007669"/>
    <property type="project" value="UniProtKB-SubCell"/>
</dbReference>
<dbReference type="InterPro" id="IPR008909">
    <property type="entry name" value="DALR_anticod-bd"/>
</dbReference>
<feature type="short sequence motif" description="'HIGH' region" evidence="11">
    <location>
        <begin position="131"/>
        <end position="141"/>
    </location>
</feature>
<dbReference type="SMART" id="SM00836">
    <property type="entry name" value="DALR_1"/>
    <property type="match status" value="1"/>
</dbReference>